<sequence>MSSNSSGYHTSRNHSIPGAAAGSSYTPTSTSYLTHSNGSQASYNHNTRGHAMSHRGPSASGNYPPPSRSHTLPIYTPPANSSGNTSYPYDPYRY</sequence>
<feature type="region of interest" description="Disordered" evidence="1">
    <location>
        <begin position="1"/>
        <end position="94"/>
    </location>
</feature>
<name>A0A0D0BFR8_9AGAR</name>
<organism evidence="2 3">
    <name type="scientific">Collybiopsis luxurians FD-317 M1</name>
    <dbReference type="NCBI Taxonomy" id="944289"/>
    <lineage>
        <taxon>Eukaryota</taxon>
        <taxon>Fungi</taxon>
        <taxon>Dikarya</taxon>
        <taxon>Basidiomycota</taxon>
        <taxon>Agaricomycotina</taxon>
        <taxon>Agaricomycetes</taxon>
        <taxon>Agaricomycetidae</taxon>
        <taxon>Agaricales</taxon>
        <taxon>Marasmiineae</taxon>
        <taxon>Omphalotaceae</taxon>
        <taxon>Collybiopsis</taxon>
        <taxon>Collybiopsis luxurians</taxon>
    </lineage>
</organism>
<feature type="compositionally biased region" description="Polar residues" evidence="1">
    <location>
        <begin position="37"/>
        <end position="46"/>
    </location>
</feature>
<accession>A0A0D0BFR8</accession>
<proteinExistence type="predicted"/>
<dbReference type="HOGENOM" id="CLU_2386381_0_0_1"/>
<feature type="compositionally biased region" description="Polar residues" evidence="1">
    <location>
        <begin position="1"/>
        <end position="14"/>
    </location>
</feature>
<evidence type="ECO:0000313" key="2">
    <source>
        <dbReference type="EMBL" id="KIK62760.1"/>
    </source>
</evidence>
<dbReference type="EMBL" id="KN834766">
    <property type="protein sequence ID" value="KIK62760.1"/>
    <property type="molecule type" value="Genomic_DNA"/>
</dbReference>
<evidence type="ECO:0000313" key="3">
    <source>
        <dbReference type="Proteomes" id="UP000053593"/>
    </source>
</evidence>
<dbReference type="AlphaFoldDB" id="A0A0D0BFR8"/>
<dbReference type="Proteomes" id="UP000053593">
    <property type="component" value="Unassembled WGS sequence"/>
</dbReference>
<keyword evidence="3" id="KW-1185">Reference proteome</keyword>
<protein>
    <submittedName>
        <fullName evidence="2">Uncharacterized protein</fullName>
    </submittedName>
</protein>
<evidence type="ECO:0000256" key="1">
    <source>
        <dbReference type="SAM" id="MobiDB-lite"/>
    </source>
</evidence>
<reference evidence="2 3" key="1">
    <citation type="submission" date="2014-04" db="EMBL/GenBank/DDBJ databases">
        <title>Evolutionary Origins and Diversification of the Mycorrhizal Mutualists.</title>
        <authorList>
            <consortium name="DOE Joint Genome Institute"/>
            <consortium name="Mycorrhizal Genomics Consortium"/>
            <person name="Kohler A."/>
            <person name="Kuo A."/>
            <person name="Nagy L.G."/>
            <person name="Floudas D."/>
            <person name="Copeland A."/>
            <person name="Barry K.W."/>
            <person name="Cichocki N."/>
            <person name="Veneault-Fourrey C."/>
            <person name="LaButti K."/>
            <person name="Lindquist E.A."/>
            <person name="Lipzen A."/>
            <person name="Lundell T."/>
            <person name="Morin E."/>
            <person name="Murat C."/>
            <person name="Riley R."/>
            <person name="Ohm R."/>
            <person name="Sun H."/>
            <person name="Tunlid A."/>
            <person name="Henrissat B."/>
            <person name="Grigoriev I.V."/>
            <person name="Hibbett D.S."/>
            <person name="Martin F."/>
        </authorList>
    </citation>
    <scope>NUCLEOTIDE SEQUENCE [LARGE SCALE GENOMIC DNA]</scope>
    <source>
        <strain evidence="2 3">FD-317 M1</strain>
    </source>
</reference>
<feature type="compositionally biased region" description="Low complexity" evidence="1">
    <location>
        <begin position="23"/>
        <end position="36"/>
    </location>
</feature>
<gene>
    <name evidence="2" type="ORF">GYMLUDRAFT_490343</name>
</gene>
<feature type="compositionally biased region" description="Polar residues" evidence="1">
    <location>
        <begin position="78"/>
        <end position="87"/>
    </location>
</feature>